<comment type="caution">
    <text evidence="1">The sequence shown here is derived from an EMBL/GenBank/DDBJ whole genome shotgun (WGS) entry which is preliminary data.</text>
</comment>
<gene>
    <name evidence="1" type="ORF">NPE20_24205</name>
</gene>
<dbReference type="Proteomes" id="UP001204376">
    <property type="component" value="Unassembled WGS sequence"/>
</dbReference>
<name>A0ABT1T9P4_9SPHI</name>
<proteinExistence type="predicted"/>
<evidence type="ECO:0000313" key="1">
    <source>
        <dbReference type="EMBL" id="MCQ6961100.1"/>
    </source>
</evidence>
<dbReference type="RefSeq" id="WP_256541268.1">
    <property type="nucleotide sequence ID" value="NZ_JANHOH010000011.1"/>
</dbReference>
<sequence length="189" mass="21428">MLSFFKRADNDGAKTTHFNGHYQTPTPALPKVEERVFVETGAPKDQAQAPTQIDHHIGVLYAFMDKNHEVKGYDDALLNPDVSNLNQNLEALKSELVRTLNKVKTFYEDFVQETEFHITSRSRSGMVDMVEELEMKKKIAQGHIDKVKAIEADTAREEGDCKGILISYTRGFKNGLAAISHHHILSRRF</sequence>
<dbReference type="EMBL" id="JANHOH010000011">
    <property type="protein sequence ID" value="MCQ6961100.1"/>
    <property type="molecule type" value="Genomic_DNA"/>
</dbReference>
<protein>
    <submittedName>
        <fullName evidence="1">Uncharacterized protein</fullName>
    </submittedName>
</protein>
<keyword evidence="2" id="KW-1185">Reference proteome</keyword>
<reference evidence="1 2" key="1">
    <citation type="submission" date="2022-07" db="EMBL/GenBank/DDBJ databases">
        <title>Mucilaginibacter sp. JC4.</title>
        <authorList>
            <person name="Le V."/>
            <person name="Ko S.-R."/>
            <person name="Ahn C.-Y."/>
            <person name="Oh H.-M."/>
        </authorList>
    </citation>
    <scope>NUCLEOTIDE SEQUENCE [LARGE SCALE GENOMIC DNA]</scope>
    <source>
        <strain evidence="1 2">JC4</strain>
    </source>
</reference>
<organism evidence="1 2">
    <name type="scientific">Mucilaginibacter aquariorum</name>
    <dbReference type="NCBI Taxonomy" id="2967225"/>
    <lineage>
        <taxon>Bacteria</taxon>
        <taxon>Pseudomonadati</taxon>
        <taxon>Bacteroidota</taxon>
        <taxon>Sphingobacteriia</taxon>
        <taxon>Sphingobacteriales</taxon>
        <taxon>Sphingobacteriaceae</taxon>
        <taxon>Mucilaginibacter</taxon>
    </lineage>
</organism>
<accession>A0ABT1T9P4</accession>
<evidence type="ECO:0000313" key="2">
    <source>
        <dbReference type="Proteomes" id="UP001204376"/>
    </source>
</evidence>